<accession>A0A5C8NSA8</accession>
<evidence type="ECO:0000259" key="5">
    <source>
        <dbReference type="PROSITE" id="PS50931"/>
    </source>
</evidence>
<dbReference type="Pfam" id="PF03466">
    <property type="entry name" value="LysR_substrate"/>
    <property type="match status" value="1"/>
</dbReference>
<protein>
    <submittedName>
        <fullName evidence="6">LysR family transcriptional regulator</fullName>
    </submittedName>
</protein>
<sequence length="301" mass="32530">MDRFKQLETFVAVATRGSLSAAAQAEGVAPAVIGRRIDALEERLGVKLLVRTTRRITLTFEGSAFLEDSQRILNDFQNAEASVSLGGVKASGHLRVTAPAGFGRAHVAPLLPAFLDSHPDVTVSLDLTDRLTDIVNEGIDLAIRIGALDDSSLVGLKLADNRRVVVASPGYVARRGTPSAPKDLAAHDCLTFGTYGNQARGWQFVIDGQLVSMRVQGAMACNDGAVLRDWAVAGRGLAWRSMWEVGEDLKAGRLVTVLDAFAAPDNAIHAVFPQRRHLPLRVRMLIDHLKNTYGNAAYWRG</sequence>
<dbReference type="GO" id="GO:0003700">
    <property type="term" value="F:DNA-binding transcription factor activity"/>
    <property type="evidence" value="ECO:0007669"/>
    <property type="project" value="InterPro"/>
</dbReference>
<keyword evidence="7" id="KW-1185">Reference proteome</keyword>
<comment type="caution">
    <text evidence="6">The sequence shown here is derived from an EMBL/GenBank/DDBJ whole genome shotgun (WGS) entry which is preliminary data.</text>
</comment>
<evidence type="ECO:0000313" key="6">
    <source>
        <dbReference type="EMBL" id="TXL63735.1"/>
    </source>
</evidence>
<dbReference type="PANTHER" id="PTHR30537">
    <property type="entry name" value="HTH-TYPE TRANSCRIPTIONAL REGULATOR"/>
    <property type="match status" value="1"/>
</dbReference>
<dbReference type="SUPFAM" id="SSF46785">
    <property type="entry name" value="Winged helix' DNA-binding domain"/>
    <property type="match status" value="1"/>
</dbReference>
<dbReference type="InterPro" id="IPR036388">
    <property type="entry name" value="WH-like_DNA-bd_sf"/>
</dbReference>
<evidence type="ECO:0000256" key="2">
    <source>
        <dbReference type="ARBA" id="ARBA00023015"/>
    </source>
</evidence>
<dbReference type="Pfam" id="PF00126">
    <property type="entry name" value="HTH_1"/>
    <property type="match status" value="1"/>
</dbReference>
<keyword evidence="4" id="KW-0804">Transcription</keyword>
<dbReference type="EMBL" id="VDUY01000007">
    <property type="protein sequence ID" value="TXL63735.1"/>
    <property type="molecule type" value="Genomic_DNA"/>
</dbReference>
<dbReference type="InterPro" id="IPR058163">
    <property type="entry name" value="LysR-type_TF_proteobact-type"/>
</dbReference>
<dbReference type="PROSITE" id="PS50931">
    <property type="entry name" value="HTH_LYSR"/>
    <property type="match status" value="1"/>
</dbReference>
<dbReference type="Gene3D" id="3.40.190.290">
    <property type="match status" value="1"/>
</dbReference>
<gene>
    <name evidence="6" type="ORF">FHP08_15615</name>
</gene>
<dbReference type="PANTHER" id="PTHR30537:SF5">
    <property type="entry name" value="HTH-TYPE TRANSCRIPTIONAL ACTIVATOR TTDR-RELATED"/>
    <property type="match status" value="1"/>
</dbReference>
<dbReference type="Proteomes" id="UP000321548">
    <property type="component" value="Unassembled WGS sequence"/>
</dbReference>
<dbReference type="GO" id="GO:0003677">
    <property type="term" value="F:DNA binding"/>
    <property type="evidence" value="ECO:0007669"/>
    <property type="project" value="UniProtKB-KW"/>
</dbReference>
<keyword evidence="2" id="KW-0805">Transcription regulation</keyword>
<dbReference type="Gene3D" id="1.10.10.10">
    <property type="entry name" value="Winged helix-like DNA-binding domain superfamily/Winged helix DNA-binding domain"/>
    <property type="match status" value="1"/>
</dbReference>
<organism evidence="6 7">
    <name type="scientific">Zeimonas arvi</name>
    <dbReference type="NCBI Taxonomy" id="2498847"/>
    <lineage>
        <taxon>Bacteria</taxon>
        <taxon>Pseudomonadati</taxon>
        <taxon>Pseudomonadota</taxon>
        <taxon>Betaproteobacteria</taxon>
        <taxon>Burkholderiales</taxon>
        <taxon>Burkholderiaceae</taxon>
        <taxon>Zeimonas</taxon>
    </lineage>
</organism>
<evidence type="ECO:0000256" key="3">
    <source>
        <dbReference type="ARBA" id="ARBA00023125"/>
    </source>
</evidence>
<evidence type="ECO:0000256" key="4">
    <source>
        <dbReference type="ARBA" id="ARBA00023163"/>
    </source>
</evidence>
<dbReference type="FunFam" id="1.10.10.10:FF:000001">
    <property type="entry name" value="LysR family transcriptional regulator"/>
    <property type="match status" value="1"/>
</dbReference>
<dbReference type="RefSeq" id="WP_147705428.1">
    <property type="nucleotide sequence ID" value="NZ_VDUY01000007.1"/>
</dbReference>
<name>A0A5C8NSA8_9BURK</name>
<dbReference type="SUPFAM" id="SSF53850">
    <property type="entry name" value="Periplasmic binding protein-like II"/>
    <property type="match status" value="1"/>
</dbReference>
<dbReference type="OrthoDB" id="8705920at2"/>
<evidence type="ECO:0000313" key="7">
    <source>
        <dbReference type="Proteomes" id="UP000321548"/>
    </source>
</evidence>
<dbReference type="FunFam" id="3.40.190.290:FF:000001">
    <property type="entry name" value="Transcriptional regulator, LysR family"/>
    <property type="match status" value="1"/>
</dbReference>
<proteinExistence type="inferred from homology"/>
<comment type="similarity">
    <text evidence="1">Belongs to the LysR transcriptional regulatory family.</text>
</comment>
<dbReference type="InterPro" id="IPR005119">
    <property type="entry name" value="LysR_subst-bd"/>
</dbReference>
<feature type="domain" description="HTH lysR-type" evidence="5">
    <location>
        <begin position="1"/>
        <end position="59"/>
    </location>
</feature>
<dbReference type="InterPro" id="IPR036390">
    <property type="entry name" value="WH_DNA-bd_sf"/>
</dbReference>
<dbReference type="AlphaFoldDB" id="A0A5C8NSA8"/>
<dbReference type="InterPro" id="IPR000847">
    <property type="entry name" value="LysR_HTH_N"/>
</dbReference>
<reference evidence="6 7" key="1">
    <citation type="submission" date="2019-06" db="EMBL/GenBank/DDBJ databases">
        <title>Quisquiliibacterium sp. nov., isolated from a maize field.</title>
        <authorList>
            <person name="Lin S.-Y."/>
            <person name="Tsai C.-F."/>
            <person name="Young C.-C."/>
        </authorList>
    </citation>
    <scope>NUCLEOTIDE SEQUENCE [LARGE SCALE GENOMIC DNA]</scope>
    <source>
        <strain evidence="6 7">CC-CFT501</strain>
    </source>
</reference>
<keyword evidence="3" id="KW-0238">DNA-binding</keyword>
<dbReference type="CDD" id="cd08422">
    <property type="entry name" value="PBP2_CrgA_like"/>
    <property type="match status" value="1"/>
</dbReference>
<evidence type="ECO:0000256" key="1">
    <source>
        <dbReference type="ARBA" id="ARBA00009437"/>
    </source>
</evidence>